<evidence type="ECO:0000313" key="1">
    <source>
        <dbReference type="EMBL" id="AEM68731.1"/>
    </source>
</evidence>
<evidence type="ECO:0000313" key="2">
    <source>
        <dbReference type="Proteomes" id="UP000008907"/>
    </source>
</evidence>
<dbReference type="EMBL" id="CP003021">
    <property type="protein sequence ID" value="AEM68731.1"/>
    <property type="molecule type" value="Genomic_DNA"/>
</dbReference>
<sequence>MSVKNDSIYWTYFNEENKLLSNSNFKNLTVSLKEKIDEVFDIAHFGVLNLQNVKSESLSYIDLSEINEIAEYIVKNYQLFFKHLNHETKKKSLYGEQLTNYDKSEISFILANIVLPYIKDKLFIDYQNLINNHHALSLILFELARKYKYVYNLTENNDDKIIYFGSAYPLLVTMIIVNITNHKEMFNNIKNFYTKEKILSTFNVGRPLTPEEANYYKSDLENLKYEEEFNTFIINFKYENWSSFSLDKKYKLLFQLSKLTALFLKEKIKNIASLKDGKDLFYSLFNYIQLFLNDNHLDERFDESATYQIFTSKSEKETTNRILSPIIIKDFDHFKIGEHIAKIKDYARFVCDSDRIQDFLTYALFTTSYLKVIEMLRKDHHLIGDFLISQKKLSIVSSLQIYQLDQQNRYQKQYDTNDIDEIDLNAKTSKELFNREYLLEDLNNKKSQLTIMLRIISLMLAVAPVTAKRFNYSWELLVKYYIITFGPYKKKVALYNKKEIDAVIIQINKLLSSYKRSKNKDDFIDTLFIINKLENFKN</sequence>
<dbReference type="KEGG" id="mpf:MPUT_0353"/>
<protein>
    <submittedName>
        <fullName evidence="1">Uncharacterized protein</fullName>
    </submittedName>
</protein>
<proteinExistence type="predicted"/>
<dbReference type="Proteomes" id="UP000008907">
    <property type="component" value="Chromosome"/>
</dbReference>
<reference evidence="1 2" key="1">
    <citation type="journal article" date="2011" name="J. Bacteriol.">
        <title>Genome Sequence of Mycoplasma putrefaciens Type Strain KS1.</title>
        <authorList>
            <person name="Calcutt M.J."/>
            <person name="Foecking M.F."/>
        </authorList>
    </citation>
    <scope>NUCLEOTIDE SEQUENCE [LARGE SCALE GENOMIC DNA]</scope>
    <source>
        <strain evidence="2">ATCC 15718 / NCTC 10155 / C30 KS-1 / KS-1</strain>
    </source>
</reference>
<dbReference type="AlphaFoldDB" id="A0A7U3ZSI3"/>
<dbReference type="RefSeq" id="WP_014035087.1">
    <property type="nucleotide sequence ID" value="NC_015946.1"/>
</dbReference>
<organism evidence="1 2">
    <name type="scientific">Mycoplasma putrefaciens (strain ATCC 15718 / NCTC 10155 / C30 KS-1 / KS-1)</name>
    <dbReference type="NCBI Taxonomy" id="743965"/>
    <lineage>
        <taxon>Bacteria</taxon>
        <taxon>Bacillati</taxon>
        <taxon>Mycoplasmatota</taxon>
        <taxon>Mollicutes</taxon>
        <taxon>Mycoplasmataceae</taxon>
        <taxon>Mycoplasma</taxon>
    </lineage>
</organism>
<accession>A0A7U3ZSI3</accession>
<gene>
    <name evidence="1" type="ordered locus">MPUT_0353</name>
</gene>
<name>A0A7U3ZSI3_MYCPK</name>